<comment type="caution">
    <text evidence="6">The sequence shown here is derived from an EMBL/GenBank/DDBJ whole genome shotgun (WGS) entry which is preliminary data.</text>
</comment>
<sequence>MGHHHILSADQPSSTPPSTNTTIIDIHTHTYPPSYIDLLASRTTVPYIHRPSDGSDPRLIILSSDDDPSKPLHQRGRPIDKSYSSWAEKLSFMKTHSVSISVVSLANPWLDILPPTTALTTAQHINNDLNASCATQNAKNDPSARLYAFASLPLSATPDEIVSEIHRLPSLPNIKGIILGTTGLGAGLDDPNMDPLWAALESNSTMIFLHPHYGLPESAFGGAETIARSGHVLPLALGFPLETTIAVTRMYLSGVFDRFPRLRMLLAHSGGTLPFLAGRIQSCVEHERDFTSNGGHKQGPRREIWDVLRTNIWLDAVIYSKAGLKSAIEAAGPEGAGRLMFGTDHPFFPRVDGKEKDGEEDGGKWPSVTSNLEAIGGVGVGEEEVRGIFGGNAARVLGIEI</sequence>
<dbReference type="PANTHER" id="PTHR21240">
    <property type="entry name" value="2-AMINO-3-CARBOXYLMUCONATE-6-SEMIALDEHYDE DECARBOXYLASE"/>
    <property type="match status" value="1"/>
</dbReference>
<dbReference type="Gene3D" id="3.20.20.140">
    <property type="entry name" value="Metal-dependent hydrolases"/>
    <property type="match status" value="1"/>
</dbReference>
<keyword evidence="2 3" id="KW-0456">Lyase</keyword>
<dbReference type="GO" id="GO:0005829">
    <property type="term" value="C:cytosol"/>
    <property type="evidence" value="ECO:0007669"/>
    <property type="project" value="TreeGrafter"/>
</dbReference>
<feature type="compositionally biased region" description="Low complexity" evidence="4">
    <location>
        <begin position="12"/>
        <end position="22"/>
    </location>
</feature>
<comment type="similarity">
    <text evidence="3">Belongs to the metallo-dependent hydrolases superfamily.</text>
</comment>
<feature type="domain" description="Amidohydrolase-related" evidence="5">
    <location>
        <begin position="123"/>
        <end position="399"/>
    </location>
</feature>
<keyword evidence="7" id="KW-1185">Reference proteome</keyword>
<evidence type="ECO:0000256" key="1">
    <source>
        <dbReference type="ARBA" id="ARBA00022793"/>
    </source>
</evidence>
<dbReference type="InterPro" id="IPR032465">
    <property type="entry name" value="ACMSD"/>
</dbReference>
<dbReference type="GO" id="GO:0019748">
    <property type="term" value="P:secondary metabolic process"/>
    <property type="evidence" value="ECO:0007669"/>
    <property type="project" value="TreeGrafter"/>
</dbReference>
<dbReference type="SUPFAM" id="SSF51556">
    <property type="entry name" value="Metallo-dependent hydrolases"/>
    <property type="match status" value="1"/>
</dbReference>
<reference evidence="6 7" key="1">
    <citation type="submission" date="2022-12" db="EMBL/GenBank/DDBJ databases">
        <title>Genomic features and morphological characterization of a novel Knufia sp. strain isolated from spacecraft assembly facility.</title>
        <authorList>
            <person name="Teixeira M."/>
            <person name="Chander A.M."/>
            <person name="Stajich J.E."/>
            <person name="Venkateswaran K."/>
        </authorList>
    </citation>
    <scope>NUCLEOTIDE SEQUENCE [LARGE SCALE GENOMIC DNA]</scope>
    <source>
        <strain evidence="6 7">FJI-L2-BK-P2</strain>
    </source>
</reference>
<name>A0AAN8EJQ1_9EURO</name>
<dbReference type="AlphaFoldDB" id="A0AAN8EJQ1"/>
<dbReference type="Pfam" id="PF04909">
    <property type="entry name" value="Amidohydro_2"/>
    <property type="match status" value="1"/>
</dbReference>
<organism evidence="6 7">
    <name type="scientific">Knufia fluminis</name>
    <dbReference type="NCBI Taxonomy" id="191047"/>
    <lineage>
        <taxon>Eukaryota</taxon>
        <taxon>Fungi</taxon>
        <taxon>Dikarya</taxon>
        <taxon>Ascomycota</taxon>
        <taxon>Pezizomycotina</taxon>
        <taxon>Eurotiomycetes</taxon>
        <taxon>Chaetothyriomycetidae</taxon>
        <taxon>Chaetothyriales</taxon>
        <taxon>Trichomeriaceae</taxon>
        <taxon>Knufia</taxon>
    </lineage>
</organism>
<dbReference type="GO" id="GO:0016787">
    <property type="term" value="F:hydrolase activity"/>
    <property type="evidence" value="ECO:0007669"/>
    <property type="project" value="InterPro"/>
</dbReference>
<dbReference type="InterPro" id="IPR006680">
    <property type="entry name" value="Amidohydro-rel"/>
</dbReference>
<dbReference type="Proteomes" id="UP001316803">
    <property type="component" value="Unassembled WGS sequence"/>
</dbReference>
<gene>
    <name evidence="6" type="ORF">OHC33_003103</name>
</gene>
<dbReference type="PANTHER" id="PTHR21240:SF28">
    <property type="entry name" value="ISO-OROTATE DECARBOXYLASE (EUROFUNG)"/>
    <property type="match status" value="1"/>
</dbReference>
<feature type="region of interest" description="Disordered" evidence="4">
    <location>
        <begin position="1"/>
        <end position="22"/>
    </location>
</feature>
<evidence type="ECO:0000259" key="5">
    <source>
        <dbReference type="Pfam" id="PF04909"/>
    </source>
</evidence>
<evidence type="ECO:0000313" key="6">
    <source>
        <dbReference type="EMBL" id="KAK5955465.1"/>
    </source>
</evidence>
<protein>
    <recommendedName>
        <fullName evidence="5">Amidohydrolase-related domain-containing protein</fullName>
    </recommendedName>
</protein>
<evidence type="ECO:0000313" key="7">
    <source>
        <dbReference type="Proteomes" id="UP001316803"/>
    </source>
</evidence>
<dbReference type="EMBL" id="JAKLMC020000006">
    <property type="protein sequence ID" value="KAK5955465.1"/>
    <property type="molecule type" value="Genomic_DNA"/>
</dbReference>
<dbReference type="InterPro" id="IPR032466">
    <property type="entry name" value="Metal_Hydrolase"/>
</dbReference>
<evidence type="ECO:0000256" key="4">
    <source>
        <dbReference type="SAM" id="MobiDB-lite"/>
    </source>
</evidence>
<evidence type="ECO:0000256" key="2">
    <source>
        <dbReference type="ARBA" id="ARBA00023239"/>
    </source>
</evidence>
<keyword evidence="1 3" id="KW-0210">Decarboxylase</keyword>
<accession>A0AAN8EJQ1</accession>
<dbReference type="FunFam" id="3.20.20.140:FF:000055">
    <property type="entry name" value="Uracil-5-carboxylate decarboxylase"/>
    <property type="match status" value="1"/>
</dbReference>
<proteinExistence type="inferred from homology"/>
<evidence type="ECO:0000256" key="3">
    <source>
        <dbReference type="RuleBase" id="RU366045"/>
    </source>
</evidence>
<dbReference type="GO" id="GO:0016831">
    <property type="term" value="F:carboxy-lyase activity"/>
    <property type="evidence" value="ECO:0007669"/>
    <property type="project" value="UniProtKB-KW"/>
</dbReference>